<protein>
    <submittedName>
        <fullName evidence="2">Uncharacterized protein</fullName>
    </submittedName>
</protein>
<organism evidence="2 3">
    <name type="scientific">Biostraticola tofi</name>
    <dbReference type="NCBI Taxonomy" id="466109"/>
    <lineage>
        <taxon>Bacteria</taxon>
        <taxon>Pseudomonadati</taxon>
        <taxon>Pseudomonadota</taxon>
        <taxon>Gammaproteobacteria</taxon>
        <taxon>Enterobacterales</taxon>
        <taxon>Bruguierivoracaceae</taxon>
        <taxon>Biostraticola</taxon>
    </lineage>
</organism>
<feature type="signal peptide" evidence="1">
    <location>
        <begin position="1"/>
        <end position="18"/>
    </location>
</feature>
<gene>
    <name evidence="2" type="ORF">EDC52_10472</name>
</gene>
<dbReference type="EMBL" id="SMCR01000004">
    <property type="protein sequence ID" value="TCV96632.1"/>
    <property type="molecule type" value="Genomic_DNA"/>
</dbReference>
<proteinExistence type="predicted"/>
<dbReference type="Proteomes" id="UP000295719">
    <property type="component" value="Unassembled WGS sequence"/>
</dbReference>
<evidence type="ECO:0000313" key="3">
    <source>
        <dbReference type="Proteomes" id="UP000295719"/>
    </source>
</evidence>
<reference evidence="2 3" key="1">
    <citation type="submission" date="2019-03" db="EMBL/GenBank/DDBJ databases">
        <title>Genomic Encyclopedia of Type Strains, Phase IV (KMG-IV): sequencing the most valuable type-strain genomes for metagenomic binning, comparative biology and taxonomic classification.</title>
        <authorList>
            <person name="Goeker M."/>
        </authorList>
    </citation>
    <scope>NUCLEOTIDE SEQUENCE [LARGE SCALE GENOMIC DNA]</scope>
    <source>
        <strain evidence="2 3">DSM 19580</strain>
    </source>
</reference>
<keyword evidence="1" id="KW-0732">Signal</keyword>
<evidence type="ECO:0000313" key="2">
    <source>
        <dbReference type="EMBL" id="TCV96632.1"/>
    </source>
</evidence>
<name>A0A4R3YVV1_9GAMM</name>
<dbReference type="AlphaFoldDB" id="A0A4R3YVV1"/>
<evidence type="ECO:0000256" key="1">
    <source>
        <dbReference type="SAM" id="SignalP"/>
    </source>
</evidence>
<feature type="chain" id="PRO_5020334745" evidence="1">
    <location>
        <begin position="19"/>
        <end position="127"/>
    </location>
</feature>
<sequence>MKNALLLYMLVIPLPGLAFVSEVPQTCSGLNNWAPRMAMQALQNANILEQSDIAPERSKNELLHSEKVDNPKNKNLPLYRLVQKLTLYSAKDGSRYEMLTVSLASSEECSMDQPGIMLFARHYPRLL</sequence>
<keyword evidence="3" id="KW-1185">Reference proteome</keyword>
<dbReference type="RefSeq" id="WP_131865221.1">
    <property type="nucleotide sequence ID" value="NZ_SMCR01000004.1"/>
</dbReference>
<accession>A0A4R3YVV1</accession>
<comment type="caution">
    <text evidence="2">The sequence shown here is derived from an EMBL/GenBank/DDBJ whole genome shotgun (WGS) entry which is preliminary data.</text>
</comment>